<dbReference type="AlphaFoldDB" id="A0A1H6PRZ3"/>
<evidence type="ECO:0000256" key="5">
    <source>
        <dbReference type="ARBA" id="ARBA00023136"/>
    </source>
</evidence>
<keyword evidence="7" id="KW-0449">Lipoprotein</keyword>
<keyword evidence="4 10" id="KW-1133">Transmembrane helix</keyword>
<dbReference type="EC" id="2.3.1.225" evidence="10"/>
<dbReference type="Pfam" id="PF01529">
    <property type="entry name" value="DHHC"/>
    <property type="match status" value="1"/>
</dbReference>
<dbReference type="PANTHER" id="PTHR22883">
    <property type="entry name" value="ZINC FINGER DHHC DOMAIN CONTAINING PROTEIN"/>
    <property type="match status" value="1"/>
</dbReference>
<dbReference type="VEuPathDB" id="FungiDB:YALI1_B02533g"/>
<dbReference type="Proteomes" id="UP000182444">
    <property type="component" value="Chromosome 1B"/>
</dbReference>
<dbReference type="RefSeq" id="XP_500392.1">
    <property type="nucleotide sequence ID" value="XM_500392.1"/>
</dbReference>
<dbReference type="OrthoDB" id="9909019at2759"/>
<gene>
    <name evidence="13" type="ORF">B0I71DRAFT_131766</name>
    <name evidence="12" type="ORF">YALI1_B02533g</name>
</gene>
<dbReference type="GO" id="GO:0006612">
    <property type="term" value="P:protein targeting to membrane"/>
    <property type="evidence" value="ECO:0007669"/>
    <property type="project" value="TreeGrafter"/>
</dbReference>
<dbReference type="GeneID" id="2906795"/>
<accession>A0A1H6PRZ3</accession>
<comment type="domain">
    <text evidence="10">The DHHC domain is required for palmitoyltransferase activity.</text>
</comment>
<dbReference type="PROSITE" id="PS50216">
    <property type="entry name" value="DHHC"/>
    <property type="match status" value="1"/>
</dbReference>
<dbReference type="PANTHER" id="PTHR22883:SF488">
    <property type="entry name" value="PALMITOYLTRANSFERASE"/>
    <property type="match status" value="1"/>
</dbReference>
<dbReference type="InterPro" id="IPR039859">
    <property type="entry name" value="PFA4/ZDH16/20/ERF2-like"/>
</dbReference>
<evidence type="ECO:0000313" key="14">
    <source>
        <dbReference type="Proteomes" id="UP000182444"/>
    </source>
</evidence>
<evidence type="ECO:0000256" key="3">
    <source>
        <dbReference type="ARBA" id="ARBA00022692"/>
    </source>
</evidence>
<feature type="domain" description="Palmitoyltransferase DHHC" evidence="11">
    <location>
        <begin position="155"/>
        <end position="295"/>
    </location>
</feature>
<dbReference type="OMA" id="HIYLIWA"/>
<dbReference type="KEGG" id="yli:2906795"/>
<dbReference type="Proteomes" id="UP000256601">
    <property type="component" value="Unassembled WGS sequence"/>
</dbReference>
<keyword evidence="3 10" id="KW-0812">Transmembrane</keyword>
<evidence type="ECO:0000256" key="7">
    <source>
        <dbReference type="ARBA" id="ARBA00023288"/>
    </source>
</evidence>
<feature type="transmembrane region" description="Helical" evidence="10">
    <location>
        <begin position="260"/>
        <end position="284"/>
    </location>
</feature>
<reference evidence="13 15" key="2">
    <citation type="submission" date="2018-07" db="EMBL/GenBank/DDBJ databases">
        <title>Draft Genome Assemblies for Five Robust Yarrowia lipolytica Strains Exhibiting High Lipid Production and Pentose Sugar Utilization and Sugar Alcohol Secretion from Undetoxified Lignocellulosic Biomass Hydrolysates.</title>
        <authorList>
            <consortium name="DOE Joint Genome Institute"/>
            <person name="Walker C."/>
            <person name="Ryu S."/>
            <person name="Na H."/>
            <person name="Zane M."/>
            <person name="LaButti K."/>
            <person name="Lipzen A."/>
            <person name="Haridas S."/>
            <person name="Barry K."/>
            <person name="Grigoriev I.V."/>
            <person name="Quarterman J."/>
            <person name="Slininger P."/>
            <person name="Dien B."/>
            <person name="Trinh C.T."/>
        </authorList>
    </citation>
    <scope>NUCLEOTIDE SEQUENCE [LARGE SCALE GENOMIC DNA]</scope>
    <source>
        <strain evidence="13 15">YB392</strain>
    </source>
</reference>
<proteinExistence type="inferred from homology"/>
<protein>
    <recommendedName>
        <fullName evidence="10">Palmitoyltransferase</fullName>
        <ecNumber evidence="10">2.3.1.225</ecNumber>
    </recommendedName>
</protein>
<keyword evidence="6" id="KW-0564">Palmitate</keyword>
<comment type="similarity">
    <text evidence="10">Belongs to the DHHC palmitoyltransferase family.</text>
</comment>
<feature type="transmembrane region" description="Helical" evidence="10">
    <location>
        <begin position="5"/>
        <end position="25"/>
    </location>
</feature>
<keyword evidence="2 10" id="KW-0808">Transferase</keyword>
<evidence type="ECO:0000256" key="10">
    <source>
        <dbReference type="RuleBase" id="RU079119"/>
    </source>
</evidence>
<dbReference type="eggNOG" id="KOG1312">
    <property type="taxonomic scope" value="Eukaryota"/>
</dbReference>
<evidence type="ECO:0000313" key="15">
    <source>
        <dbReference type="Proteomes" id="UP000256601"/>
    </source>
</evidence>
<keyword evidence="5 10" id="KW-0472">Membrane</keyword>
<feature type="transmembrane region" description="Helical" evidence="10">
    <location>
        <begin position="201"/>
        <end position="222"/>
    </location>
</feature>
<dbReference type="VEuPathDB" id="FungiDB:YALI0_B01606g"/>
<evidence type="ECO:0000256" key="2">
    <source>
        <dbReference type="ARBA" id="ARBA00022679"/>
    </source>
</evidence>
<evidence type="ECO:0000313" key="13">
    <source>
        <dbReference type="EMBL" id="RDW25916.1"/>
    </source>
</evidence>
<dbReference type="InterPro" id="IPR001594">
    <property type="entry name" value="Palmitoyltrfase_DHHC"/>
</dbReference>
<evidence type="ECO:0000256" key="4">
    <source>
        <dbReference type="ARBA" id="ARBA00022989"/>
    </source>
</evidence>
<dbReference type="EMBL" id="CP017554">
    <property type="protein sequence ID" value="AOW01082.1"/>
    <property type="molecule type" value="Genomic_DNA"/>
</dbReference>
<dbReference type="GO" id="GO:0005783">
    <property type="term" value="C:endoplasmic reticulum"/>
    <property type="evidence" value="ECO:0007669"/>
    <property type="project" value="TreeGrafter"/>
</dbReference>
<name>A0A1H6PRZ3_YARLL</name>
<dbReference type="GO" id="GO:0005794">
    <property type="term" value="C:Golgi apparatus"/>
    <property type="evidence" value="ECO:0007669"/>
    <property type="project" value="TreeGrafter"/>
</dbReference>
<dbReference type="EMBL" id="KZ857335">
    <property type="protein sequence ID" value="RDW25916.1"/>
    <property type="molecule type" value="Genomic_DNA"/>
</dbReference>
<reference evidence="12 14" key="1">
    <citation type="journal article" date="2016" name="PLoS ONE">
        <title>Sequence Assembly of Yarrowia lipolytica Strain W29/CLIB89 Shows Transposable Element Diversity.</title>
        <authorList>
            <person name="Magnan C."/>
            <person name="Yu J."/>
            <person name="Chang I."/>
            <person name="Jahn E."/>
            <person name="Kanomata Y."/>
            <person name="Wu J."/>
            <person name="Zeller M."/>
            <person name="Oakes M."/>
            <person name="Baldi P."/>
            <person name="Sandmeyer S."/>
        </authorList>
    </citation>
    <scope>NUCLEOTIDE SEQUENCE [LARGE SCALE GENOMIC DNA]</scope>
    <source>
        <strain evidence="12">CLIB89</strain>
        <strain evidence="14">CLIB89(W29)</strain>
    </source>
</reference>
<feature type="transmembrane region" description="Helical" evidence="10">
    <location>
        <begin position="73"/>
        <end position="94"/>
    </location>
</feature>
<dbReference type="GO" id="GO:0019706">
    <property type="term" value="F:protein-cysteine S-palmitoyltransferase activity"/>
    <property type="evidence" value="ECO:0007669"/>
    <property type="project" value="UniProtKB-EC"/>
</dbReference>
<comment type="subcellular location">
    <subcellularLocation>
        <location evidence="1">Membrane</location>
        <topology evidence="1">Multi-pass membrane protein</topology>
    </subcellularLocation>
</comment>
<evidence type="ECO:0000256" key="8">
    <source>
        <dbReference type="ARBA" id="ARBA00023315"/>
    </source>
</evidence>
<evidence type="ECO:0000259" key="11">
    <source>
        <dbReference type="Pfam" id="PF01529"/>
    </source>
</evidence>
<evidence type="ECO:0000256" key="1">
    <source>
        <dbReference type="ARBA" id="ARBA00004141"/>
    </source>
</evidence>
<keyword evidence="8 10" id="KW-0012">Acyltransferase</keyword>
<organism evidence="12 14">
    <name type="scientific">Yarrowia lipolytica</name>
    <name type="common">Candida lipolytica</name>
    <dbReference type="NCBI Taxonomy" id="4952"/>
    <lineage>
        <taxon>Eukaryota</taxon>
        <taxon>Fungi</taxon>
        <taxon>Dikarya</taxon>
        <taxon>Ascomycota</taxon>
        <taxon>Saccharomycotina</taxon>
        <taxon>Dipodascomycetes</taxon>
        <taxon>Dipodascales</taxon>
        <taxon>Dipodascales incertae sedis</taxon>
        <taxon>Yarrowia</taxon>
    </lineage>
</organism>
<comment type="catalytic activity">
    <reaction evidence="9 10">
        <text>L-cysteinyl-[protein] + hexadecanoyl-CoA = S-hexadecanoyl-L-cysteinyl-[protein] + CoA</text>
        <dbReference type="Rhea" id="RHEA:36683"/>
        <dbReference type="Rhea" id="RHEA-COMP:10131"/>
        <dbReference type="Rhea" id="RHEA-COMP:11032"/>
        <dbReference type="ChEBI" id="CHEBI:29950"/>
        <dbReference type="ChEBI" id="CHEBI:57287"/>
        <dbReference type="ChEBI" id="CHEBI:57379"/>
        <dbReference type="ChEBI" id="CHEBI:74151"/>
        <dbReference type="EC" id="2.3.1.225"/>
    </reaction>
</comment>
<dbReference type="GO" id="GO:0016020">
    <property type="term" value="C:membrane"/>
    <property type="evidence" value="ECO:0007669"/>
    <property type="project" value="UniProtKB-SubCell"/>
</dbReference>
<evidence type="ECO:0000313" key="12">
    <source>
        <dbReference type="EMBL" id="AOW01082.1"/>
    </source>
</evidence>
<feature type="transmembrane region" description="Helical" evidence="10">
    <location>
        <begin position="106"/>
        <end position="128"/>
    </location>
</feature>
<evidence type="ECO:0000256" key="9">
    <source>
        <dbReference type="ARBA" id="ARBA00048048"/>
    </source>
</evidence>
<evidence type="ECO:0000256" key="6">
    <source>
        <dbReference type="ARBA" id="ARBA00023139"/>
    </source>
</evidence>
<sequence>MWLKIYLLSILAISVFTFVFLFGALPQFEDTAVWKFRKWLSNRPAAIRSWDSKYCGGRLSVVGDFCGSVVAPAAPWSVPILYCAFTTYMFSAYYEDLHPFIAENHWYYAWLAPVAYTILVVSFVLATFSDPGKITKQNHALLLNQFRFDNLMFLEDTECSTCKFTKPARSKHDRFTNKCVAKFDHYCLWINNTVGLYNYRWFLFFLLGNVWTLCWGALLAGLKMIVMVAAEYKDHPKPLPSIFSQWWQVMITNENKRVGIIFLLSVSTGALACAFTAMHFYYIYLGATTNETDKWGDIHAAISEGSVWMFQKPGFKLDRSILLQKDEEGRPNRSLTAEEREYVAQNGLALTLLTDHKPIVNIYDKGFLNNLKAVMFPNSAY</sequence>